<evidence type="ECO:0000313" key="4">
    <source>
        <dbReference type="Proteomes" id="UP000094043"/>
    </source>
</evidence>
<evidence type="ECO:0000313" key="3">
    <source>
        <dbReference type="EMBL" id="WVN89979.1"/>
    </source>
</evidence>
<keyword evidence="2" id="KW-0732">Signal</keyword>
<dbReference type="Proteomes" id="UP000094043">
    <property type="component" value="Chromosome 6"/>
</dbReference>
<feature type="chain" id="PRO_5044292327" evidence="2">
    <location>
        <begin position="19"/>
        <end position="195"/>
    </location>
</feature>
<dbReference type="OrthoDB" id="5420143at2759"/>
<name>A0A1E3I0H7_9TREE</name>
<evidence type="ECO:0000256" key="1">
    <source>
        <dbReference type="SAM" id="MobiDB-lite"/>
    </source>
</evidence>
<feature type="compositionally biased region" description="Low complexity" evidence="1">
    <location>
        <begin position="158"/>
        <end position="170"/>
    </location>
</feature>
<dbReference type="RefSeq" id="XP_066070679.1">
    <property type="nucleotide sequence ID" value="XM_066214582.1"/>
</dbReference>
<reference evidence="3" key="2">
    <citation type="journal article" date="2022" name="Elife">
        <title>Obligate sexual reproduction of a homothallic fungus closely related to the Cryptococcus pathogenic species complex.</title>
        <authorList>
            <person name="Passer A.R."/>
            <person name="Clancey S.A."/>
            <person name="Shea T."/>
            <person name="David-Palma M."/>
            <person name="Averette A.F."/>
            <person name="Boekhout T."/>
            <person name="Porcel B.M."/>
            <person name="Nowrousian M."/>
            <person name="Cuomo C.A."/>
            <person name="Sun S."/>
            <person name="Heitman J."/>
            <person name="Coelho M.A."/>
        </authorList>
    </citation>
    <scope>NUCLEOTIDE SEQUENCE</scope>
    <source>
        <strain evidence="3">CBS 7841</strain>
    </source>
</reference>
<accession>A0A1E3I0H7</accession>
<organism evidence="3 4">
    <name type="scientific">Cryptococcus depauperatus CBS 7841</name>
    <dbReference type="NCBI Taxonomy" id="1295531"/>
    <lineage>
        <taxon>Eukaryota</taxon>
        <taxon>Fungi</taxon>
        <taxon>Dikarya</taxon>
        <taxon>Basidiomycota</taxon>
        <taxon>Agaricomycotina</taxon>
        <taxon>Tremellomycetes</taxon>
        <taxon>Tremellales</taxon>
        <taxon>Cryptococcaceae</taxon>
        <taxon>Cryptococcus</taxon>
    </lineage>
</organism>
<dbReference type="KEGG" id="cdep:91089418"/>
<reference evidence="3" key="3">
    <citation type="submission" date="2024-01" db="EMBL/GenBank/DDBJ databases">
        <authorList>
            <person name="Coelho M.A."/>
            <person name="David-Palma M."/>
            <person name="Shea T."/>
            <person name="Sun S."/>
            <person name="Cuomo C.A."/>
            <person name="Heitman J."/>
        </authorList>
    </citation>
    <scope>NUCLEOTIDE SEQUENCE</scope>
    <source>
        <strain evidence="3">CBS 7841</strain>
    </source>
</reference>
<evidence type="ECO:0000256" key="2">
    <source>
        <dbReference type="SAM" id="SignalP"/>
    </source>
</evidence>
<feature type="region of interest" description="Disordered" evidence="1">
    <location>
        <begin position="146"/>
        <end position="170"/>
    </location>
</feature>
<reference evidence="3" key="1">
    <citation type="submission" date="2016-06" db="EMBL/GenBank/DDBJ databases">
        <authorList>
            <person name="Cuomo C."/>
            <person name="Litvintseva A."/>
            <person name="Heitman J."/>
            <person name="Chen Y."/>
            <person name="Sun S."/>
            <person name="Springer D."/>
            <person name="Dromer F."/>
            <person name="Young S."/>
            <person name="Zeng Q."/>
            <person name="Chapman S."/>
            <person name="Gujja S."/>
            <person name="Saif S."/>
            <person name="Birren B."/>
        </authorList>
    </citation>
    <scope>NUCLEOTIDE SEQUENCE</scope>
    <source>
        <strain evidence="3">CBS 7841</strain>
    </source>
</reference>
<dbReference type="EMBL" id="CP143789">
    <property type="protein sequence ID" value="WVN89979.1"/>
    <property type="molecule type" value="Genomic_DNA"/>
</dbReference>
<dbReference type="GeneID" id="91089418"/>
<keyword evidence="4" id="KW-1185">Reference proteome</keyword>
<proteinExistence type="predicted"/>
<dbReference type="VEuPathDB" id="FungiDB:L203_05573"/>
<sequence>MFVQFSTLALAFAATAQAAISIIYPNHSSIWYKNNTVSLNWTLSDPATDTYFFRAHLSNKDQSILQGNHSIADQTNATSEFVRFLLPQISSAQGYIVTLVNTTNEAQVLATSEEFEIADGNVTSTTTSTSNTATSSAYIPNGKTITSSSSSNPFATASQGSKSSSSPKLDSGIVGTMTQAGMIMVLAGIGMGVAL</sequence>
<gene>
    <name evidence="3" type="ORF">L203_105209</name>
</gene>
<dbReference type="AlphaFoldDB" id="A0A1E3I0H7"/>
<feature type="signal peptide" evidence="2">
    <location>
        <begin position="1"/>
        <end position="18"/>
    </location>
</feature>
<protein>
    <submittedName>
        <fullName evidence="3">Uncharacterized protein</fullName>
    </submittedName>
</protein>